<evidence type="ECO:0000313" key="3">
    <source>
        <dbReference type="EMBL" id="KAH6695616.1"/>
    </source>
</evidence>
<dbReference type="SMART" id="SM00317">
    <property type="entry name" value="SET"/>
    <property type="match status" value="1"/>
</dbReference>
<protein>
    <recommendedName>
        <fullName evidence="2">SET domain-containing protein</fullName>
    </recommendedName>
</protein>
<dbReference type="InterPro" id="IPR001214">
    <property type="entry name" value="SET_dom"/>
</dbReference>
<dbReference type="AlphaFoldDB" id="A0A9P8VM15"/>
<name>A0A9P8VM15_9PEZI</name>
<dbReference type="PANTHER" id="PTHR47332:SF6">
    <property type="entry name" value="SET DOMAIN-CONTAINING PROTEIN"/>
    <property type="match status" value="1"/>
</dbReference>
<keyword evidence="1" id="KW-0732">Signal</keyword>
<evidence type="ECO:0000313" key="4">
    <source>
        <dbReference type="Proteomes" id="UP000770015"/>
    </source>
</evidence>
<feature type="domain" description="SET" evidence="2">
    <location>
        <begin position="140"/>
        <end position="285"/>
    </location>
</feature>
<dbReference type="SUPFAM" id="SSF82199">
    <property type="entry name" value="SET domain"/>
    <property type="match status" value="1"/>
</dbReference>
<dbReference type="Gene3D" id="2.170.270.10">
    <property type="entry name" value="SET domain"/>
    <property type="match status" value="1"/>
</dbReference>
<proteinExistence type="predicted"/>
<dbReference type="InterPro" id="IPR046341">
    <property type="entry name" value="SET_dom_sf"/>
</dbReference>
<dbReference type="Proteomes" id="UP000770015">
    <property type="component" value="Unassembled WGS sequence"/>
</dbReference>
<dbReference type="OrthoDB" id="438641at2759"/>
<accession>A0A9P8VM15</accession>
<keyword evidence="4" id="KW-1185">Reference proteome</keyword>
<dbReference type="Pfam" id="PF00856">
    <property type="entry name" value="SET"/>
    <property type="match status" value="1"/>
</dbReference>
<evidence type="ECO:0000256" key="1">
    <source>
        <dbReference type="SAM" id="SignalP"/>
    </source>
</evidence>
<sequence length="426" mass="48378">MIPSPSLSTLLALAAALSAVDAVANTTASSWVPRTCDNNPTGPLTPPFKQRSCRAPVELLDYRKVTTHYPWTHKPECAPSSLEGKNRHPYCAFTRDDFRGTQGLIVLTDSDIASDLGHILDDRDPKWWRAPAEEPLPETPPYSIVYLEEKGLGVVADRFIPKGTVIMRDAPAILKLVDRPKSLDKDEAIIVAERAFVKLPKEEQMQILDLARNMGGPRLDDVVRTNAFRIKLQGVEHYGVFKEVARLNHECRPNAITRWSSMRVQMEVIAYKDIKPGEEITLSYAPLNMVSDDRADLIMGTWGFQCQCSLCKSEAEVFLSDAHRRQMDRIMEELDIAEVRTPVLVADLAEELEEMIDEESLDAQRGDIYGILSRVYSEMGDFKGALRYAEKGSLKQEYYKGWDDSRTWQARRFVEILKMRIRRSKM</sequence>
<reference evidence="3" key="1">
    <citation type="journal article" date="2021" name="Nat. Commun.">
        <title>Genetic determinants of endophytism in the Arabidopsis root mycobiome.</title>
        <authorList>
            <person name="Mesny F."/>
            <person name="Miyauchi S."/>
            <person name="Thiergart T."/>
            <person name="Pickel B."/>
            <person name="Atanasova L."/>
            <person name="Karlsson M."/>
            <person name="Huettel B."/>
            <person name="Barry K.W."/>
            <person name="Haridas S."/>
            <person name="Chen C."/>
            <person name="Bauer D."/>
            <person name="Andreopoulos W."/>
            <person name="Pangilinan J."/>
            <person name="LaButti K."/>
            <person name="Riley R."/>
            <person name="Lipzen A."/>
            <person name="Clum A."/>
            <person name="Drula E."/>
            <person name="Henrissat B."/>
            <person name="Kohler A."/>
            <person name="Grigoriev I.V."/>
            <person name="Martin F.M."/>
            <person name="Hacquard S."/>
        </authorList>
    </citation>
    <scope>NUCLEOTIDE SEQUENCE</scope>
    <source>
        <strain evidence="3">MPI-SDFR-AT-0117</strain>
    </source>
</reference>
<comment type="caution">
    <text evidence="3">The sequence shown here is derived from an EMBL/GenBank/DDBJ whole genome shotgun (WGS) entry which is preliminary data.</text>
</comment>
<dbReference type="CDD" id="cd20071">
    <property type="entry name" value="SET_SMYD"/>
    <property type="match status" value="1"/>
</dbReference>
<evidence type="ECO:0000259" key="2">
    <source>
        <dbReference type="PROSITE" id="PS50280"/>
    </source>
</evidence>
<feature type="signal peptide" evidence="1">
    <location>
        <begin position="1"/>
        <end position="22"/>
    </location>
</feature>
<dbReference type="InterPro" id="IPR053185">
    <property type="entry name" value="SET_domain_protein"/>
</dbReference>
<feature type="chain" id="PRO_5040493639" description="SET domain-containing protein" evidence="1">
    <location>
        <begin position="23"/>
        <end position="426"/>
    </location>
</feature>
<dbReference type="PANTHER" id="PTHR47332">
    <property type="entry name" value="SET DOMAIN-CONTAINING PROTEIN 5"/>
    <property type="match status" value="1"/>
</dbReference>
<organism evidence="3 4">
    <name type="scientific">Plectosphaerella plurivora</name>
    <dbReference type="NCBI Taxonomy" id="936078"/>
    <lineage>
        <taxon>Eukaryota</taxon>
        <taxon>Fungi</taxon>
        <taxon>Dikarya</taxon>
        <taxon>Ascomycota</taxon>
        <taxon>Pezizomycotina</taxon>
        <taxon>Sordariomycetes</taxon>
        <taxon>Hypocreomycetidae</taxon>
        <taxon>Glomerellales</taxon>
        <taxon>Plectosphaerellaceae</taxon>
        <taxon>Plectosphaerella</taxon>
    </lineage>
</organism>
<dbReference type="PROSITE" id="PS50280">
    <property type="entry name" value="SET"/>
    <property type="match status" value="1"/>
</dbReference>
<gene>
    <name evidence="3" type="ORF">F5X68DRAFT_31154</name>
</gene>
<dbReference type="EMBL" id="JAGSXJ010000002">
    <property type="protein sequence ID" value="KAH6695616.1"/>
    <property type="molecule type" value="Genomic_DNA"/>
</dbReference>